<proteinExistence type="predicted"/>
<evidence type="ECO:0000256" key="1">
    <source>
        <dbReference type="SAM" id="Phobius"/>
    </source>
</evidence>
<dbReference type="RefSeq" id="WP_065208236.1">
    <property type="nucleotide sequence ID" value="NZ_WMDO01000014.1"/>
</dbReference>
<dbReference type="EMBL" id="NPIB01000020">
    <property type="protein sequence ID" value="PLC57063.1"/>
    <property type="molecule type" value="Genomic_DNA"/>
</dbReference>
<keyword evidence="1" id="KW-1133">Transmembrane helix</keyword>
<organism evidence="2 3">
    <name type="scientific">Photobacterium carnosum</name>
    <dbReference type="NCBI Taxonomy" id="2023717"/>
    <lineage>
        <taxon>Bacteria</taxon>
        <taxon>Pseudomonadati</taxon>
        <taxon>Pseudomonadota</taxon>
        <taxon>Gammaproteobacteria</taxon>
        <taxon>Vibrionales</taxon>
        <taxon>Vibrionaceae</taxon>
        <taxon>Photobacterium</taxon>
    </lineage>
</organism>
<gene>
    <name evidence="2" type="ORF">CIK00_14870</name>
</gene>
<sequence>MLVLNKINTTMIPFAHGLISIASIAALFNSGISFRNDKPIEFFVEKVSNQCGYSIPKTILINEPNGYGRFLHAIEEQHTNELFAAYELVHINLECQVELASYLITLKRSKITGSEIEDYLMKGNIFIA</sequence>
<protein>
    <submittedName>
        <fullName evidence="2">Uncharacterized protein</fullName>
    </submittedName>
</protein>
<evidence type="ECO:0000313" key="3">
    <source>
        <dbReference type="Proteomes" id="UP000234420"/>
    </source>
</evidence>
<dbReference type="Proteomes" id="UP000234420">
    <property type="component" value="Unassembled WGS sequence"/>
</dbReference>
<dbReference type="AlphaFoldDB" id="A0A2N4UPY5"/>
<name>A0A2N4UPY5_9GAMM</name>
<keyword evidence="3" id="KW-1185">Reference proteome</keyword>
<feature type="transmembrane region" description="Helical" evidence="1">
    <location>
        <begin position="12"/>
        <end position="32"/>
    </location>
</feature>
<comment type="caution">
    <text evidence="2">The sequence shown here is derived from an EMBL/GenBank/DDBJ whole genome shotgun (WGS) entry which is preliminary data.</text>
</comment>
<keyword evidence="1" id="KW-0472">Membrane</keyword>
<keyword evidence="1" id="KW-0812">Transmembrane</keyword>
<reference evidence="2 3" key="1">
    <citation type="journal article" date="2018" name="Syst. Appl. Microbiol.">
        <title>Photobacterium carnosum sp. nov., isolated from spoiled modified atmosphere packaged poultry meat.</title>
        <authorList>
            <person name="Hilgarth M."/>
            <person name="Fuertes S."/>
            <person name="Ehrmann M."/>
            <person name="Vogel R.F."/>
        </authorList>
    </citation>
    <scope>NUCLEOTIDE SEQUENCE [LARGE SCALE GENOMIC DNA]</scope>
    <source>
        <strain evidence="2 3">TMW 2.2021</strain>
    </source>
</reference>
<accession>A0A2N4UPY5</accession>
<evidence type="ECO:0000313" key="2">
    <source>
        <dbReference type="EMBL" id="PLC57063.1"/>
    </source>
</evidence>